<sequence length="51" mass="6001">MRICRHCGVRIELIECADGHDRWMHKVQRYTPPIPPSIYVECDLPRLVAEP</sequence>
<gene>
    <name evidence="1" type="primary">42</name>
    <name evidence="1" type="ORF">SEA_EMMINA_42</name>
</gene>
<reference evidence="2" key="1">
    <citation type="submission" date="2018-07" db="EMBL/GenBank/DDBJ databases">
        <authorList>
            <person name="Quirk P.G."/>
            <person name="Krulwich T.A."/>
        </authorList>
    </citation>
    <scope>NUCLEOTIDE SEQUENCE [LARGE SCALE GENOMIC DNA]</scope>
</reference>
<proteinExistence type="predicted"/>
<accession>A0A385DQ73</accession>
<evidence type="ECO:0000313" key="2">
    <source>
        <dbReference type="Proteomes" id="UP000262853"/>
    </source>
</evidence>
<dbReference type="Proteomes" id="UP000262853">
    <property type="component" value="Genome"/>
</dbReference>
<evidence type="ECO:0000313" key="1">
    <source>
        <dbReference type="EMBL" id="AXQ60948.1"/>
    </source>
</evidence>
<organism evidence="1 2">
    <name type="scientific">Mycobacterium phage Emmina</name>
    <dbReference type="NCBI Taxonomy" id="2301564"/>
    <lineage>
        <taxon>Viruses</taxon>
        <taxon>Duplodnaviria</taxon>
        <taxon>Heunggongvirae</taxon>
        <taxon>Uroviricota</taxon>
        <taxon>Caudoviricetes</taxon>
        <taxon>Kostyavirus</taxon>
        <taxon>Kostyavirus porky</taxon>
    </lineage>
</organism>
<dbReference type="EMBL" id="MH669002">
    <property type="protein sequence ID" value="AXQ60948.1"/>
    <property type="molecule type" value="Genomic_DNA"/>
</dbReference>
<protein>
    <submittedName>
        <fullName evidence="1">Uncharacterized protein</fullName>
    </submittedName>
</protein>
<name>A0A385DQ73_9CAUD</name>